<proteinExistence type="predicted"/>
<feature type="region of interest" description="Disordered" evidence="1">
    <location>
        <begin position="64"/>
        <end position="85"/>
    </location>
</feature>
<accession>T1D3D6</accession>
<dbReference type="EMBL" id="AUZY01001176">
    <property type="protein sequence ID" value="EQD75989.1"/>
    <property type="molecule type" value="Genomic_DNA"/>
</dbReference>
<evidence type="ECO:0000313" key="2">
    <source>
        <dbReference type="EMBL" id="EQD75989.1"/>
    </source>
</evidence>
<feature type="non-terminal residue" evidence="2">
    <location>
        <position position="1"/>
    </location>
</feature>
<dbReference type="GO" id="GO:0004803">
    <property type="term" value="F:transposase activity"/>
    <property type="evidence" value="ECO:0007669"/>
    <property type="project" value="InterPro"/>
</dbReference>
<evidence type="ECO:0000256" key="1">
    <source>
        <dbReference type="SAM" id="MobiDB-lite"/>
    </source>
</evidence>
<feature type="non-terminal residue" evidence="2">
    <location>
        <position position="123"/>
    </location>
</feature>
<dbReference type="GO" id="GO:0006313">
    <property type="term" value="P:DNA transposition"/>
    <property type="evidence" value="ECO:0007669"/>
    <property type="project" value="InterPro"/>
</dbReference>
<feature type="compositionally biased region" description="Polar residues" evidence="1">
    <location>
        <begin position="72"/>
        <end position="83"/>
    </location>
</feature>
<gene>
    <name evidence="2" type="ORF">B1B_01991</name>
</gene>
<comment type="caution">
    <text evidence="2">The sequence shown here is derived from an EMBL/GenBank/DDBJ whole genome shotgun (WGS) entry which is preliminary data.</text>
</comment>
<protein>
    <submittedName>
        <fullName evidence="2">Transposase IS3/IS911 family protein</fullName>
    </submittedName>
</protein>
<name>T1D3D6_9ZZZZ</name>
<organism evidence="2">
    <name type="scientific">mine drainage metagenome</name>
    <dbReference type="NCBI Taxonomy" id="410659"/>
    <lineage>
        <taxon>unclassified sequences</taxon>
        <taxon>metagenomes</taxon>
        <taxon>ecological metagenomes</taxon>
    </lineage>
</organism>
<reference evidence="2" key="1">
    <citation type="submission" date="2013-08" db="EMBL/GenBank/DDBJ databases">
        <authorList>
            <person name="Mendez C."/>
            <person name="Richter M."/>
            <person name="Ferrer M."/>
            <person name="Sanchez J."/>
        </authorList>
    </citation>
    <scope>NUCLEOTIDE SEQUENCE</scope>
</reference>
<dbReference type="GO" id="GO:0003677">
    <property type="term" value="F:DNA binding"/>
    <property type="evidence" value="ECO:0007669"/>
    <property type="project" value="InterPro"/>
</dbReference>
<dbReference type="SUPFAM" id="SSF46689">
    <property type="entry name" value="Homeodomain-like"/>
    <property type="match status" value="1"/>
</dbReference>
<dbReference type="InterPro" id="IPR009057">
    <property type="entry name" value="Homeodomain-like_sf"/>
</dbReference>
<dbReference type="InterPro" id="IPR002514">
    <property type="entry name" value="Transposase_8"/>
</dbReference>
<dbReference type="Pfam" id="PF01527">
    <property type="entry name" value="HTH_Tnp_1"/>
    <property type="match status" value="1"/>
</dbReference>
<sequence length="123" mass="13696">PFLYNLEGGARESTLTQYAAERKESVVRRMLKSPDRSIREWSQETGLSPRSLYDWRRKAIQGDRTVAEQAKPSGQHSSGTKRSAAQKLAVVVATTPLNEAELAGYGRAHGLYPEEVHAWRTAA</sequence>
<reference evidence="2" key="2">
    <citation type="journal article" date="2014" name="ISME J.">
        <title>Microbial stratification in low pH oxic and suboxic macroscopic growths along an acid mine drainage.</title>
        <authorList>
            <person name="Mendez-Garcia C."/>
            <person name="Mesa V."/>
            <person name="Sprenger R.R."/>
            <person name="Richter M."/>
            <person name="Diez M.S."/>
            <person name="Solano J."/>
            <person name="Bargiela R."/>
            <person name="Golyshina O.V."/>
            <person name="Manteca A."/>
            <person name="Ramos J.L."/>
            <person name="Gallego J.R."/>
            <person name="Llorente I."/>
            <person name="Martins Dos Santos V.A."/>
            <person name="Jensen O.N."/>
            <person name="Pelaez A.I."/>
            <person name="Sanchez J."/>
            <person name="Ferrer M."/>
        </authorList>
    </citation>
    <scope>NUCLEOTIDE SEQUENCE</scope>
</reference>
<dbReference type="AlphaFoldDB" id="T1D3D6"/>